<dbReference type="OrthoDB" id="10261066at2759"/>
<evidence type="ECO:0000256" key="4">
    <source>
        <dbReference type="ARBA" id="ARBA00004922"/>
    </source>
</evidence>
<feature type="region of interest" description="Disordered" evidence="16">
    <location>
        <begin position="786"/>
        <end position="817"/>
    </location>
</feature>
<dbReference type="STRING" id="556484.B7GE38"/>
<dbReference type="FunCoup" id="B7GE38">
    <property type="interactions" value="446"/>
</dbReference>
<evidence type="ECO:0000259" key="19">
    <source>
        <dbReference type="Pfam" id="PF21436"/>
    </source>
</evidence>
<dbReference type="Proteomes" id="UP000000759">
    <property type="component" value="Chromosome 30"/>
</dbReference>
<feature type="domain" description="Oligosaccharyl transferase STT3 N-terminal" evidence="18">
    <location>
        <begin position="67"/>
        <end position="460"/>
    </location>
</feature>
<dbReference type="PANTHER" id="PTHR13872:SF1">
    <property type="entry name" value="DOLICHYL-DIPHOSPHOOLIGOSACCHARIDE--PROTEIN GLYCOSYLTRANSFERASE SUBUNIT STT3B"/>
    <property type="match status" value="1"/>
</dbReference>
<proteinExistence type="inferred from homology"/>
<evidence type="ECO:0000256" key="15">
    <source>
        <dbReference type="ARBA" id="ARBA00048829"/>
    </source>
</evidence>
<feature type="region of interest" description="Disordered" evidence="16">
    <location>
        <begin position="1"/>
        <end position="41"/>
    </location>
</feature>
<dbReference type="eggNOG" id="KOG2292">
    <property type="taxonomic scope" value="Eukaryota"/>
</dbReference>
<comment type="pathway">
    <text evidence="4">Protein modification; protein glycosylation.</text>
</comment>
<evidence type="ECO:0000256" key="16">
    <source>
        <dbReference type="SAM" id="MobiDB-lite"/>
    </source>
</evidence>
<feature type="transmembrane region" description="Helical" evidence="17">
    <location>
        <begin position="258"/>
        <end position="277"/>
    </location>
</feature>
<feature type="transmembrane region" description="Helical" evidence="17">
    <location>
        <begin position="234"/>
        <end position="252"/>
    </location>
</feature>
<dbReference type="GO" id="GO:0046872">
    <property type="term" value="F:metal ion binding"/>
    <property type="evidence" value="ECO:0007669"/>
    <property type="project" value="UniProtKB-KW"/>
</dbReference>
<dbReference type="InterPro" id="IPR003674">
    <property type="entry name" value="Oligo_trans_STT3"/>
</dbReference>
<evidence type="ECO:0000256" key="10">
    <source>
        <dbReference type="ARBA" id="ARBA00022723"/>
    </source>
</evidence>
<evidence type="ECO:0000313" key="20">
    <source>
        <dbReference type="EMBL" id="EEC43036.1"/>
    </source>
</evidence>
<feature type="transmembrane region" description="Helical" evidence="17">
    <location>
        <begin position="206"/>
        <end position="222"/>
    </location>
</feature>
<dbReference type="KEGG" id="pti:PHATRDRAFT_55197"/>
<dbReference type="EMBL" id="CM000632">
    <property type="protein sequence ID" value="EEC43036.1"/>
    <property type="molecule type" value="Genomic_DNA"/>
</dbReference>
<dbReference type="PaxDb" id="2850-Phatr55197"/>
<comment type="catalytic activity">
    <reaction evidence="15">
        <text>a di-trans,poly-cis-dolichyl diphosphooligosaccharide + L-asparaginyl-[protein] = N(4)-(oligosaccharide-(1-&gt;4)-N-acetyl-beta-D-glucosaminyl-(1-&gt;4)-N-acetyl-beta-D-glucosaminyl)-L-asparaginyl-[protein] + a di-trans,poly-cis-dolichyl diphosphate + H(+)</text>
        <dbReference type="Rhea" id="RHEA:22980"/>
        <dbReference type="Rhea" id="RHEA-COMP:12804"/>
        <dbReference type="Rhea" id="RHEA-COMP:12805"/>
        <dbReference type="Rhea" id="RHEA-COMP:19506"/>
        <dbReference type="Rhea" id="RHEA-COMP:19509"/>
        <dbReference type="ChEBI" id="CHEBI:15378"/>
        <dbReference type="ChEBI" id="CHEBI:50347"/>
        <dbReference type="ChEBI" id="CHEBI:57497"/>
        <dbReference type="ChEBI" id="CHEBI:57570"/>
        <dbReference type="ChEBI" id="CHEBI:132529"/>
        <dbReference type="EC" id="2.4.99.18"/>
    </reaction>
</comment>
<dbReference type="PANTHER" id="PTHR13872">
    <property type="entry name" value="DOLICHYL-DIPHOSPHOOLIGOSACCHARIDE--PROTEIN GLYCOSYLTRANSFERASE SUBUNIT"/>
    <property type="match status" value="1"/>
</dbReference>
<keyword evidence="13 17" id="KW-0472">Membrane</keyword>
<keyword evidence="14" id="KW-0464">Manganese</keyword>
<dbReference type="AlphaFoldDB" id="B7GE38"/>
<keyword evidence="21" id="KW-1185">Reference proteome</keyword>
<dbReference type="InterPro" id="IPR048999">
    <property type="entry name" value="STT3-PglB_core"/>
</dbReference>
<dbReference type="GO" id="GO:0012505">
    <property type="term" value="C:endomembrane system"/>
    <property type="evidence" value="ECO:0007669"/>
    <property type="project" value="UniProtKB-SubCell"/>
</dbReference>
<keyword evidence="12 17" id="KW-1133">Transmembrane helix</keyword>
<dbReference type="InterPro" id="IPR036770">
    <property type="entry name" value="Ankyrin_rpt-contain_sf"/>
</dbReference>
<evidence type="ECO:0000256" key="12">
    <source>
        <dbReference type="ARBA" id="ARBA00022989"/>
    </source>
</evidence>
<evidence type="ECO:0000256" key="7">
    <source>
        <dbReference type="ARBA" id="ARBA00022676"/>
    </source>
</evidence>
<evidence type="ECO:0000256" key="9">
    <source>
        <dbReference type="ARBA" id="ARBA00022692"/>
    </source>
</evidence>
<evidence type="ECO:0000256" key="14">
    <source>
        <dbReference type="ARBA" id="ARBA00023211"/>
    </source>
</evidence>
<keyword evidence="9 17" id="KW-0812">Transmembrane</keyword>
<dbReference type="GO" id="GO:0004579">
    <property type="term" value="F:dolichyl-diphosphooligosaccharide-protein glycotransferase activity"/>
    <property type="evidence" value="ECO:0007669"/>
    <property type="project" value="UniProtKB-EC"/>
</dbReference>
<comment type="cofactor">
    <cofactor evidence="2">
        <name>Mg(2+)</name>
        <dbReference type="ChEBI" id="CHEBI:18420"/>
    </cofactor>
</comment>
<keyword evidence="11" id="KW-0460">Magnesium</keyword>
<feature type="transmembrane region" description="Helical" evidence="17">
    <location>
        <begin position="289"/>
        <end position="309"/>
    </location>
</feature>
<evidence type="ECO:0000313" key="21">
    <source>
        <dbReference type="Proteomes" id="UP000000759"/>
    </source>
</evidence>
<protein>
    <recommendedName>
        <fullName evidence="6">dolichyl-diphosphooligosaccharide--protein glycotransferase</fullName>
        <ecNumber evidence="6">2.4.99.18</ecNumber>
    </recommendedName>
</protein>
<dbReference type="Gene3D" id="3.40.50.12610">
    <property type="match status" value="1"/>
</dbReference>
<dbReference type="RefSeq" id="XP_002185367.1">
    <property type="nucleotide sequence ID" value="XM_002185331.1"/>
</dbReference>
<comment type="cofactor">
    <cofactor evidence="1">
        <name>Mn(2+)</name>
        <dbReference type="ChEBI" id="CHEBI:29035"/>
    </cofactor>
</comment>
<keyword evidence="8 20" id="KW-0808">Transferase</keyword>
<dbReference type="EC" id="2.4.99.18" evidence="6"/>
<evidence type="ECO:0000256" key="6">
    <source>
        <dbReference type="ARBA" id="ARBA00012605"/>
    </source>
</evidence>
<feature type="transmembrane region" description="Helical" evidence="17">
    <location>
        <begin position="353"/>
        <end position="373"/>
    </location>
</feature>
<feature type="transmembrane region" description="Helical" evidence="17">
    <location>
        <begin position="157"/>
        <end position="178"/>
    </location>
</feature>
<reference evidence="21" key="2">
    <citation type="submission" date="2008-08" db="EMBL/GenBank/DDBJ databases">
        <authorList>
            <consortium name="Diatom Consortium"/>
            <person name="Grigoriev I."/>
            <person name="Grimwood J."/>
            <person name="Kuo A."/>
            <person name="Otillar R.P."/>
            <person name="Salamov A."/>
            <person name="Detter J.C."/>
            <person name="Lindquist E."/>
            <person name="Shapiro H."/>
            <person name="Lucas S."/>
            <person name="Glavina del Rio T."/>
            <person name="Pitluck S."/>
            <person name="Rokhsar D."/>
            <person name="Bowler C."/>
        </authorList>
    </citation>
    <scope>GENOME REANNOTATION</scope>
    <source>
        <strain evidence="21">CCAP 1055/1</strain>
    </source>
</reference>
<sequence length="911" mass="102552">MVDLDKKTKKNNGSVKTVTNGQTNAPSSSSNMNDASRPPVTEATVDSTVRSVSRLIQALIFAAVLQVLYRALVEAYTIRLHAINEYGRVIHEFDPYFNYRATEYLYEHGWQAFCTWFDYLVWYPLGRPVGTTIYPGMQVTAVALKNYVLTDMSINDICCFIPAWFGVTATMAVFALSFECTRSTARYDIVPAHLLRSIGGGYDNESIAMTAMVLTFAVWTRALRDTPETNGSGWLPGTMLWGALTGVAYFYMVAAWGGYVFVLNVIGVHASVLVLLGRYSTKLHRAYSCFYVVGTALAIQVPVVGWTPLKSLEQMGPLAAFLGMQLLEVCAVIQRKNPGMSQKKIWKLRMQVFGGAGLIGAALVFLLLPNGYFGPFSSRVRGLFVKHTKTGNPLVDSVAEHQAASPEAYFQYLHKVCYLAPVGLLMVCLFSFNDSSSFLLVYGVAAYFFSHKMVRLILLTAPIASVTAGIALGKFVSWARNTNGDGEDDVVAAGQPLYMRIVRLAIFGAVAFQSIPEFKSFWQISHEVAVQVSHPTIIQKAQRRDTGETIFIDDYRQAYLWLKNNTPEDARIMAWWDYGYQITGIGNRTTIADGNTWNHEHIALLGRTLTAPEKEGHRIARHLADYVLVWAGGGGDDVAKSPHLRRIANSVYRGLCREPTCRDFGFQSKGNPTADMRKSLLYKLHSHNLVPDVQADRNRFREVFTSTYGKVRIYKILSVSKESKDWVANPENRVCDAPGSWMCRGQYPPALKKVLSEKKDFKQLEDFNAKSDHDDSDYQREYMENVMHKKQVPRPRDSKSGQEPKEPKEQPSARHEVVKLSDEKIEALNQNWENNERTTLMWELISENRLNDMVQLLYESPELVHLRSADGRGPMFWAHEYGRSQFLQVFRQLGVREDRKDAVGKTALDMA</sequence>
<evidence type="ECO:0000256" key="11">
    <source>
        <dbReference type="ARBA" id="ARBA00022842"/>
    </source>
</evidence>
<evidence type="ECO:0000256" key="13">
    <source>
        <dbReference type="ARBA" id="ARBA00023136"/>
    </source>
</evidence>
<feature type="compositionally biased region" description="Polar residues" evidence="16">
    <location>
        <begin position="11"/>
        <end position="34"/>
    </location>
</feature>
<comment type="subcellular location">
    <subcellularLocation>
        <location evidence="3">Endomembrane system</location>
        <topology evidence="3">Multi-pass membrane protein</topology>
    </subcellularLocation>
</comment>
<dbReference type="GO" id="GO:0016020">
    <property type="term" value="C:membrane"/>
    <property type="evidence" value="ECO:0007669"/>
    <property type="project" value="InterPro"/>
</dbReference>
<name>B7GE38_PHATC</name>
<keyword evidence="7" id="KW-0328">Glycosyltransferase</keyword>
<evidence type="ECO:0000256" key="8">
    <source>
        <dbReference type="ARBA" id="ARBA00022679"/>
    </source>
</evidence>
<feature type="transmembrane region" description="Helical" evidence="17">
    <location>
        <begin position="315"/>
        <end position="333"/>
    </location>
</feature>
<reference evidence="20 21" key="1">
    <citation type="journal article" date="2008" name="Nature">
        <title>The Phaeodactylum genome reveals the evolutionary history of diatom genomes.</title>
        <authorList>
            <person name="Bowler C."/>
            <person name="Allen A.E."/>
            <person name="Badger J.H."/>
            <person name="Grimwood J."/>
            <person name="Jabbari K."/>
            <person name="Kuo A."/>
            <person name="Maheswari U."/>
            <person name="Martens C."/>
            <person name="Maumus F."/>
            <person name="Otillar R.P."/>
            <person name="Rayko E."/>
            <person name="Salamov A."/>
            <person name="Vandepoele K."/>
            <person name="Beszteri B."/>
            <person name="Gruber A."/>
            <person name="Heijde M."/>
            <person name="Katinka M."/>
            <person name="Mock T."/>
            <person name="Valentin K."/>
            <person name="Verret F."/>
            <person name="Berges J.A."/>
            <person name="Brownlee C."/>
            <person name="Cadoret J.P."/>
            <person name="Chiovitti A."/>
            <person name="Choi C.J."/>
            <person name="Coesel S."/>
            <person name="De Martino A."/>
            <person name="Detter J.C."/>
            <person name="Durkin C."/>
            <person name="Falciatore A."/>
            <person name="Fournet J."/>
            <person name="Haruta M."/>
            <person name="Huysman M.J."/>
            <person name="Jenkins B.D."/>
            <person name="Jiroutova K."/>
            <person name="Jorgensen R.E."/>
            <person name="Joubert Y."/>
            <person name="Kaplan A."/>
            <person name="Kroger N."/>
            <person name="Kroth P.G."/>
            <person name="La Roche J."/>
            <person name="Lindquist E."/>
            <person name="Lommer M."/>
            <person name="Martin-Jezequel V."/>
            <person name="Lopez P.J."/>
            <person name="Lucas S."/>
            <person name="Mangogna M."/>
            <person name="McGinnis K."/>
            <person name="Medlin L.K."/>
            <person name="Montsant A."/>
            <person name="Oudot-Le Secq M.P."/>
            <person name="Napoli C."/>
            <person name="Obornik M."/>
            <person name="Parker M.S."/>
            <person name="Petit J.L."/>
            <person name="Porcel B.M."/>
            <person name="Poulsen N."/>
            <person name="Robison M."/>
            <person name="Rychlewski L."/>
            <person name="Rynearson T.A."/>
            <person name="Schmutz J."/>
            <person name="Shapiro H."/>
            <person name="Siaut M."/>
            <person name="Stanley M."/>
            <person name="Sussman M.R."/>
            <person name="Taylor A.R."/>
            <person name="Vardi A."/>
            <person name="von Dassow P."/>
            <person name="Vyverman W."/>
            <person name="Willis A."/>
            <person name="Wyrwicz L.S."/>
            <person name="Rokhsar D.S."/>
            <person name="Weissenbach J."/>
            <person name="Armbrust E.V."/>
            <person name="Green B.R."/>
            <person name="Van de Peer Y."/>
            <person name="Grigoriev I.V."/>
        </authorList>
    </citation>
    <scope>NUCLEOTIDE SEQUENCE [LARGE SCALE GENOMIC DNA]</scope>
    <source>
        <strain evidence="20 21">CCAP 1055/1</strain>
    </source>
</reference>
<comment type="similarity">
    <text evidence="5">Belongs to the STT3 family.</text>
</comment>
<evidence type="ECO:0000256" key="3">
    <source>
        <dbReference type="ARBA" id="ARBA00004127"/>
    </source>
</evidence>
<feature type="domain" description="STT3/PglB/AglB core" evidence="19">
    <location>
        <begin position="572"/>
        <end position="626"/>
    </location>
</feature>
<evidence type="ECO:0000256" key="5">
    <source>
        <dbReference type="ARBA" id="ARBA00010810"/>
    </source>
</evidence>
<evidence type="ECO:0000256" key="2">
    <source>
        <dbReference type="ARBA" id="ARBA00001946"/>
    </source>
</evidence>
<feature type="transmembrane region" description="Helical" evidence="17">
    <location>
        <begin position="422"/>
        <end position="449"/>
    </location>
</feature>
<dbReference type="InParanoid" id="B7GE38"/>
<dbReference type="UniPathway" id="UPA00378"/>
<dbReference type="Pfam" id="PF21436">
    <property type="entry name" value="STT3-PglB_core"/>
    <property type="match status" value="1"/>
</dbReference>
<dbReference type="Pfam" id="PF02516">
    <property type="entry name" value="STT3"/>
    <property type="match status" value="1"/>
</dbReference>
<gene>
    <name evidence="20" type="ORF">PHATRDRAFT_55197</name>
</gene>
<keyword evidence="10" id="KW-0479">Metal-binding</keyword>
<dbReference type="SUPFAM" id="SSF48403">
    <property type="entry name" value="Ankyrin repeat"/>
    <property type="match status" value="1"/>
</dbReference>
<dbReference type="InterPro" id="IPR048307">
    <property type="entry name" value="STT3_N"/>
</dbReference>
<evidence type="ECO:0000259" key="18">
    <source>
        <dbReference type="Pfam" id="PF02516"/>
    </source>
</evidence>
<feature type="compositionally biased region" description="Basic and acidic residues" evidence="16">
    <location>
        <begin position="794"/>
        <end position="817"/>
    </location>
</feature>
<organism evidence="20 21">
    <name type="scientific">Phaeodactylum tricornutum (strain CCAP 1055/1)</name>
    <dbReference type="NCBI Taxonomy" id="556484"/>
    <lineage>
        <taxon>Eukaryota</taxon>
        <taxon>Sar</taxon>
        <taxon>Stramenopiles</taxon>
        <taxon>Ochrophyta</taxon>
        <taxon>Bacillariophyta</taxon>
        <taxon>Bacillariophyceae</taxon>
        <taxon>Bacillariophycidae</taxon>
        <taxon>Naviculales</taxon>
        <taxon>Phaeodactylaceae</taxon>
        <taxon>Phaeodactylum</taxon>
    </lineage>
</organism>
<feature type="transmembrane region" description="Helical" evidence="17">
    <location>
        <begin position="456"/>
        <end position="477"/>
    </location>
</feature>
<dbReference type="FunFam" id="3.40.50.12610:FF:000003">
    <property type="entry name" value="Oligosaccharyl transferase-like protein"/>
    <property type="match status" value="1"/>
</dbReference>
<dbReference type="GeneID" id="7199248"/>
<evidence type="ECO:0000256" key="1">
    <source>
        <dbReference type="ARBA" id="ARBA00001936"/>
    </source>
</evidence>
<evidence type="ECO:0000256" key="17">
    <source>
        <dbReference type="SAM" id="Phobius"/>
    </source>
</evidence>
<accession>B7GE38</accession>
<dbReference type="Gene3D" id="1.25.40.20">
    <property type="entry name" value="Ankyrin repeat-containing domain"/>
    <property type="match status" value="1"/>
</dbReference>